<organism evidence="1 2">
    <name type="scientific">Desulfomonile tiedjei</name>
    <dbReference type="NCBI Taxonomy" id="2358"/>
    <lineage>
        <taxon>Bacteria</taxon>
        <taxon>Pseudomonadati</taxon>
        <taxon>Thermodesulfobacteriota</taxon>
        <taxon>Desulfomonilia</taxon>
        <taxon>Desulfomonilales</taxon>
        <taxon>Desulfomonilaceae</taxon>
        <taxon>Desulfomonile</taxon>
    </lineage>
</organism>
<accession>A0A9D6Z518</accession>
<reference evidence="1" key="1">
    <citation type="submission" date="2020-07" db="EMBL/GenBank/DDBJ databases">
        <title>Huge and variable diversity of episymbiotic CPR bacteria and DPANN archaea in groundwater ecosystems.</title>
        <authorList>
            <person name="He C.Y."/>
            <person name="Keren R."/>
            <person name="Whittaker M."/>
            <person name="Farag I.F."/>
            <person name="Doudna J."/>
            <person name="Cate J.H.D."/>
            <person name="Banfield J.F."/>
        </authorList>
    </citation>
    <scope>NUCLEOTIDE SEQUENCE</scope>
    <source>
        <strain evidence="1">NC_groundwater_1664_Pr3_B-0.1um_52_9</strain>
    </source>
</reference>
<dbReference type="PANTHER" id="PTHR42924">
    <property type="entry name" value="EXONUCLEASE"/>
    <property type="match status" value="1"/>
</dbReference>
<comment type="caution">
    <text evidence="1">The sequence shown here is derived from an EMBL/GenBank/DDBJ whole genome shotgun (WGS) entry which is preliminary data.</text>
</comment>
<dbReference type="EMBL" id="JACRDE010000491">
    <property type="protein sequence ID" value="MBI5251520.1"/>
    <property type="molecule type" value="Genomic_DNA"/>
</dbReference>
<dbReference type="PANTHER" id="PTHR42924:SF3">
    <property type="entry name" value="POLYMERASE_HISTIDINOL PHOSPHATASE N-TERMINAL DOMAIN-CONTAINING PROTEIN"/>
    <property type="match status" value="1"/>
</dbReference>
<dbReference type="Proteomes" id="UP000807825">
    <property type="component" value="Unassembled WGS sequence"/>
</dbReference>
<dbReference type="Gene3D" id="3.20.20.140">
    <property type="entry name" value="Metal-dependent hydrolases"/>
    <property type="match status" value="1"/>
</dbReference>
<evidence type="ECO:0000313" key="1">
    <source>
        <dbReference type="EMBL" id="MBI5251520.1"/>
    </source>
</evidence>
<sequence length="236" mass="26042">MSPCTEIAEMTPKAIVRTAMDRELDMIAICDHNSSRNASATLRAAKGTGLTVISGMEITSSEEVHILGLFPTDREAQAVQEEVYARLIGQNQEEVFGYQVVVDEDDQVEDLDQRLLIGATTLSCERVVKLIHDFRGLAIASHVDRQGFGIFSQLGFIPPGLKLDGLEISKRTDEESVLKRFPQSKDYSLITSSDAHYLEDIGSAVTVAKMAEPSFDELGKALQNLEGRKILELKTR</sequence>
<dbReference type="AlphaFoldDB" id="A0A9D6Z518"/>
<dbReference type="GO" id="GO:0004534">
    <property type="term" value="F:5'-3' RNA exonuclease activity"/>
    <property type="evidence" value="ECO:0007669"/>
    <property type="project" value="TreeGrafter"/>
</dbReference>
<evidence type="ECO:0000313" key="2">
    <source>
        <dbReference type="Proteomes" id="UP000807825"/>
    </source>
</evidence>
<protein>
    <submittedName>
        <fullName evidence="1">Histidinol phosphatase</fullName>
    </submittedName>
</protein>
<dbReference type="GO" id="GO:0035312">
    <property type="term" value="F:5'-3' DNA exonuclease activity"/>
    <property type="evidence" value="ECO:0007669"/>
    <property type="project" value="TreeGrafter"/>
</dbReference>
<proteinExistence type="predicted"/>
<dbReference type="SUPFAM" id="SSF89550">
    <property type="entry name" value="PHP domain-like"/>
    <property type="match status" value="1"/>
</dbReference>
<dbReference type="CDD" id="cd07432">
    <property type="entry name" value="PHP_HisPPase"/>
    <property type="match status" value="1"/>
</dbReference>
<dbReference type="InterPro" id="IPR052018">
    <property type="entry name" value="PHP_domain"/>
</dbReference>
<gene>
    <name evidence="1" type="ORF">HY912_18680</name>
</gene>
<dbReference type="Pfam" id="PF13263">
    <property type="entry name" value="PHP_C"/>
    <property type="match status" value="1"/>
</dbReference>
<dbReference type="InterPro" id="IPR016195">
    <property type="entry name" value="Pol/histidinol_Pase-like"/>
</dbReference>
<name>A0A9D6Z518_9BACT</name>